<evidence type="ECO:0000313" key="2">
    <source>
        <dbReference type="Proteomes" id="UP000282438"/>
    </source>
</evidence>
<dbReference type="OrthoDB" id="197187at2"/>
<name>A0A3S8ZPF6_9NEIS</name>
<dbReference type="Gene3D" id="2.60.200.60">
    <property type="match status" value="1"/>
</dbReference>
<protein>
    <submittedName>
        <fullName evidence="1">PAAR domain-containing protein</fullName>
    </submittedName>
</protein>
<dbReference type="RefSeq" id="WP_125971324.1">
    <property type="nucleotide sequence ID" value="NZ_CP034433.1"/>
</dbReference>
<dbReference type="EMBL" id="CP034433">
    <property type="protein sequence ID" value="AZN35352.1"/>
    <property type="molecule type" value="Genomic_DNA"/>
</dbReference>
<proteinExistence type="predicted"/>
<dbReference type="AlphaFoldDB" id="A0A3S8ZPF6"/>
<dbReference type="InterPro" id="IPR008727">
    <property type="entry name" value="PAAR_motif"/>
</dbReference>
<organism evidence="1 2">
    <name type="scientific">Iodobacter ciconiae</name>
    <dbReference type="NCBI Taxonomy" id="2496266"/>
    <lineage>
        <taxon>Bacteria</taxon>
        <taxon>Pseudomonadati</taxon>
        <taxon>Pseudomonadota</taxon>
        <taxon>Betaproteobacteria</taxon>
        <taxon>Neisseriales</taxon>
        <taxon>Chitinibacteraceae</taxon>
        <taxon>Iodobacter</taxon>
    </lineage>
</organism>
<dbReference type="Proteomes" id="UP000282438">
    <property type="component" value="Chromosome"/>
</dbReference>
<dbReference type="CDD" id="cd14744">
    <property type="entry name" value="PAAR_CT_2"/>
    <property type="match status" value="1"/>
</dbReference>
<dbReference type="Pfam" id="PF05488">
    <property type="entry name" value="PAAR_motif"/>
    <property type="match status" value="1"/>
</dbReference>
<dbReference type="KEGG" id="iod:EJO50_01905"/>
<gene>
    <name evidence="1" type="ORF">EJO50_01905</name>
</gene>
<accession>A0A3S8ZPF6</accession>
<reference evidence="1 2" key="1">
    <citation type="submission" date="2018-12" db="EMBL/GenBank/DDBJ databases">
        <title>Complete genome sequence of Iodobacter sp. H11R3.</title>
        <authorList>
            <person name="Bae J.-W."/>
        </authorList>
    </citation>
    <scope>NUCLEOTIDE SEQUENCE [LARGE SCALE GENOMIC DNA]</scope>
    <source>
        <strain evidence="1 2">H11R3</strain>
    </source>
</reference>
<sequence length="87" mass="8770">MKKVIRIGDQSSHGGVVISGASKTILFGKAVALLGDKVSCPIPGHGVCPIVEGDSSWLVDGKPVALEGHKTSCGAALISSMPEMGKG</sequence>
<evidence type="ECO:0000313" key="1">
    <source>
        <dbReference type="EMBL" id="AZN35352.1"/>
    </source>
</evidence>
<keyword evidence="2" id="KW-1185">Reference proteome</keyword>